<keyword evidence="2" id="KW-1185">Reference proteome</keyword>
<proteinExistence type="predicted"/>
<protein>
    <submittedName>
        <fullName evidence="1">Uncharacterized protein</fullName>
    </submittedName>
</protein>
<evidence type="ECO:0000313" key="2">
    <source>
        <dbReference type="Proteomes" id="UP001476798"/>
    </source>
</evidence>
<sequence>MKAKIAMKYKSLAYLTVERAISPDEKKEKNPPAVPMPGSTVRKGLAFFRKESDAKLTSDVNSPSAPFLILASVCLFFSTSSLTAGREAGKVCLVSSLFLATIVLGKPV</sequence>
<organism evidence="1 2">
    <name type="scientific">Goodea atripinnis</name>
    <dbReference type="NCBI Taxonomy" id="208336"/>
    <lineage>
        <taxon>Eukaryota</taxon>
        <taxon>Metazoa</taxon>
        <taxon>Chordata</taxon>
        <taxon>Craniata</taxon>
        <taxon>Vertebrata</taxon>
        <taxon>Euteleostomi</taxon>
        <taxon>Actinopterygii</taxon>
        <taxon>Neopterygii</taxon>
        <taxon>Teleostei</taxon>
        <taxon>Neoteleostei</taxon>
        <taxon>Acanthomorphata</taxon>
        <taxon>Ovalentaria</taxon>
        <taxon>Atherinomorphae</taxon>
        <taxon>Cyprinodontiformes</taxon>
        <taxon>Goodeidae</taxon>
        <taxon>Goodea</taxon>
    </lineage>
</organism>
<gene>
    <name evidence="1" type="ORF">GOODEAATRI_033243</name>
</gene>
<comment type="caution">
    <text evidence="1">The sequence shown here is derived from an EMBL/GenBank/DDBJ whole genome shotgun (WGS) entry which is preliminary data.</text>
</comment>
<name>A0ABV0MMP6_9TELE</name>
<evidence type="ECO:0000313" key="1">
    <source>
        <dbReference type="EMBL" id="MEQ2160380.1"/>
    </source>
</evidence>
<reference evidence="1 2" key="1">
    <citation type="submission" date="2021-06" db="EMBL/GenBank/DDBJ databases">
        <authorList>
            <person name="Palmer J.M."/>
        </authorList>
    </citation>
    <scope>NUCLEOTIDE SEQUENCE [LARGE SCALE GENOMIC DNA]</scope>
    <source>
        <strain evidence="1 2">GA_2019</strain>
        <tissue evidence="1">Muscle</tissue>
    </source>
</reference>
<accession>A0ABV0MMP6</accession>
<dbReference type="EMBL" id="JAHRIO010006736">
    <property type="protein sequence ID" value="MEQ2160380.1"/>
    <property type="molecule type" value="Genomic_DNA"/>
</dbReference>
<dbReference type="Proteomes" id="UP001476798">
    <property type="component" value="Unassembled WGS sequence"/>
</dbReference>